<dbReference type="OrthoDB" id="5868871at2"/>
<feature type="coiled-coil region" evidence="1">
    <location>
        <begin position="39"/>
        <end position="66"/>
    </location>
</feature>
<dbReference type="RefSeq" id="WP_015613723.1">
    <property type="nucleotide sequence ID" value="NC_021182.1"/>
</dbReference>
<keyword evidence="1" id="KW-0175">Coiled coil</keyword>
<protein>
    <submittedName>
        <fullName evidence="2">Uncharacterized protein</fullName>
    </submittedName>
</protein>
<dbReference type="Proteomes" id="UP000013523">
    <property type="component" value="Chromosome"/>
</dbReference>
<evidence type="ECO:0000256" key="1">
    <source>
        <dbReference type="SAM" id="Coils"/>
    </source>
</evidence>
<accession>R4K0V0</accession>
<sequence length="157" mass="18181">MRSNEDLIKDNLELIESMVEKGSTDKQIAEKIGIGYSTFRKYKAQNEELKAAMAQGKEKKNQAVEQALYKCCTGYSYYEDVATKVKIETLADDEQTVLTKEEVKISSVKKYKGPDLAAQKYWLNNKEKTKWKEDPHKVDNDKKITKLKEREVNMKCE</sequence>
<dbReference type="HOGENOM" id="CLU_120879_0_0_9"/>
<dbReference type="PATRIC" id="fig|86416.3.peg.312"/>
<evidence type="ECO:0000313" key="3">
    <source>
        <dbReference type="Proteomes" id="UP000013523"/>
    </source>
</evidence>
<organism evidence="2 3">
    <name type="scientific">Clostridium pasteurianum BC1</name>
    <dbReference type="NCBI Taxonomy" id="86416"/>
    <lineage>
        <taxon>Bacteria</taxon>
        <taxon>Bacillati</taxon>
        <taxon>Bacillota</taxon>
        <taxon>Clostridia</taxon>
        <taxon>Eubacteriales</taxon>
        <taxon>Clostridiaceae</taxon>
        <taxon>Clostridium</taxon>
    </lineage>
</organism>
<name>R4K0V0_CLOPA</name>
<dbReference type="STRING" id="86416.Clopa_0334"/>
<dbReference type="Gene3D" id="1.10.10.60">
    <property type="entry name" value="Homeodomain-like"/>
    <property type="match status" value="1"/>
</dbReference>
<evidence type="ECO:0000313" key="2">
    <source>
        <dbReference type="EMBL" id="AGK95396.1"/>
    </source>
</evidence>
<reference evidence="2 3" key="1">
    <citation type="submission" date="2012-01" db="EMBL/GenBank/DDBJ databases">
        <title>Complete sequence of chromosome of Clostridium pasteurianum BC1.</title>
        <authorList>
            <consortium name="US DOE Joint Genome Institute"/>
            <person name="Lucas S."/>
            <person name="Han J."/>
            <person name="Lapidus A."/>
            <person name="Cheng J.-F."/>
            <person name="Goodwin L."/>
            <person name="Pitluck S."/>
            <person name="Peters L."/>
            <person name="Mikhailova N."/>
            <person name="Teshima H."/>
            <person name="Detter J.C."/>
            <person name="Han C."/>
            <person name="Tapia R."/>
            <person name="Land M."/>
            <person name="Hauser L."/>
            <person name="Kyrpides N."/>
            <person name="Ivanova N."/>
            <person name="Pagani I."/>
            <person name="Dunn J."/>
            <person name="Taghavi S."/>
            <person name="Francis A."/>
            <person name="van der Lelie D."/>
            <person name="Woyke T."/>
        </authorList>
    </citation>
    <scope>NUCLEOTIDE SEQUENCE [LARGE SCALE GENOMIC DNA]</scope>
    <source>
        <strain evidence="2 3">BC1</strain>
    </source>
</reference>
<dbReference type="EMBL" id="CP003261">
    <property type="protein sequence ID" value="AGK95396.1"/>
    <property type="molecule type" value="Genomic_DNA"/>
</dbReference>
<gene>
    <name evidence="2" type="ORF">Clopa_0334</name>
</gene>
<dbReference type="KEGG" id="cpas:Clopa_0334"/>
<proteinExistence type="predicted"/>
<dbReference type="AlphaFoldDB" id="R4K0V0"/>
<dbReference type="eggNOG" id="COG2963">
    <property type="taxonomic scope" value="Bacteria"/>
</dbReference>
<keyword evidence="3" id="KW-1185">Reference proteome</keyword>